<evidence type="ECO:0000256" key="4">
    <source>
        <dbReference type="ARBA" id="ARBA00022475"/>
    </source>
</evidence>
<dbReference type="SUPFAM" id="SSF74653">
    <property type="entry name" value="TolA/TonB C-terminal domain"/>
    <property type="match status" value="1"/>
</dbReference>
<keyword evidence="7" id="KW-0653">Protein transport</keyword>
<dbReference type="KEGG" id="des:DSOUD_2452"/>
<evidence type="ECO:0000256" key="5">
    <source>
        <dbReference type="ARBA" id="ARBA00022519"/>
    </source>
</evidence>
<evidence type="ECO:0000313" key="14">
    <source>
        <dbReference type="Proteomes" id="UP000057158"/>
    </source>
</evidence>
<keyword evidence="8 11" id="KW-1133">Transmembrane helix</keyword>
<comment type="subcellular location">
    <subcellularLocation>
        <location evidence="1">Cell inner membrane</location>
        <topology evidence="1">Single-pass membrane protein</topology>
        <orientation evidence="1">Periplasmic side</orientation>
    </subcellularLocation>
</comment>
<organism evidence="13 14">
    <name type="scientific">Desulfuromonas soudanensis</name>
    <dbReference type="NCBI Taxonomy" id="1603606"/>
    <lineage>
        <taxon>Bacteria</taxon>
        <taxon>Pseudomonadati</taxon>
        <taxon>Thermodesulfobacteriota</taxon>
        <taxon>Desulfuromonadia</taxon>
        <taxon>Desulfuromonadales</taxon>
        <taxon>Desulfuromonadaceae</taxon>
        <taxon>Desulfuromonas</taxon>
    </lineage>
</organism>
<evidence type="ECO:0000256" key="8">
    <source>
        <dbReference type="ARBA" id="ARBA00022989"/>
    </source>
</evidence>
<feature type="compositionally biased region" description="Basic and acidic residues" evidence="10">
    <location>
        <begin position="90"/>
        <end position="102"/>
    </location>
</feature>
<evidence type="ECO:0000256" key="9">
    <source>
        <dbReference type="ARBA" id="ARBA00023136"/>
    </source>
</evidence>
<feature type="compositionally biased region" description="Basic and acidic residues" evidence="10">
    <location>
        <begin position="54"/>
        <end position="81"/>
    </location>
</feature>
<dbReference type="InterPro" id="IPR051045">
    <property type="entry name" value="TonB-dependent_transducer"/>
</dbReference>
<evidence type="ECO:0000313" key="13">
    <source>
        <dbReference type="EMBL" id="ALC17205.1"/>
    </source>
</evidence>
<keyword evidence="9 11" id="KW-0472">Membrane</keyword>
<feature type="transmembrane region" description="Helical" evidence="11">
    <location>
        <begin position="9"/>
        <end position="29"/>
    </location>
</feature>
<name>A0A0M4DAL4_9BACT</name>
<accession>A0A0M4DAL4</accession>
<evidence type="ECO:0000256" key="1">
    <source>
        <dbReference type="ARBA" id="ARBA00004383"/>
    </source>
</evidence>
<feature type="domain" description="TonB C-terminal" evidence="12">
    <location>
        <begin position="200"/>
        <end position="296"/>
    </location>
</feature>
<keyword evidence="14" id="KW-1185">Reference proteome</keyword>
<dbReference type="InterPro" id="IPR037682">
    <property type="entry name" value="TonB_C"/>
</dbReference>
<dbReference type="PATRIC" id="fig|1603606.3.peg.2649"/>
<gene>
    <name evidence="13" type="ORF">DSOUD_2452</name>
</gene>
<dbReference type="GO" id="GO:0005886">
    <property type="term" value="C:plasma membrane"/>
    <property type="evidence" value="ECO:0007669"/>
    <property type="project" value="UniProtKB-SubCell"/>
</dbReference>
<keyword evidence="6 11" id="KW-0812">Transmembrane</keyword>
<dbReference type="GO" id="GO:0015031">
    <property type="term" value="P:protein transport"/>
    <property type="evidence" value="ECO:0007669"/>
    <property type="project" value="UniProtKB-KW"/>
</dbReference>
<evidence type="ECO:0000256" key="11">
    <source>
        <dbReference type="SAM" id="Phobius"/>
    </source>
</evidence>
<proteinExistence type="inferred from homology"/>
<keyword evidence="13" id="KW-0675">Receptor</keyword>
<dbReference type="EMBL" id="CP010802">
    <property type="protein sequence ID" value="ALC17205.1"/>
    <property type="molecule type" value="Genomic_DNA"/>
</dbReference>
<dbReference type="Pfam" id="PF03544">
    <property type="entry name" value="TonB_C"/>
    <property type="match status" value="1"/>
</dbReference>
<protein>
    <submittedName>
        <fullName evidence="13">Putative TonB-dependent receptor</fullName>
    </submittedName>
</protein>
<dbReference type="OrthoDB" id="9788673at2"/>
<dbReference type="PROSITE" id="PS52015">
    <property type="entry name" value="TONB_CTD"/>
    <property type="match status" value="1"/>
</dbReference>
<evidence type="ECO:0000256" key="6">
    <source>
        <dbReference type="ARBA" id="ARBA00022692"/>
    </source>
</evidence>
<sequence>MDLDNRHNLLLAGFITLSLLLHLLLVYLLPELQLFPPQPDEKPVYVEMRPAPSEPRERELDLPLRPETDRPRETPAKRLGPEDQTVLKETAPKGDAEEDQRPDAPVPPAPRARPQRTAPQTSVPVSQAPPGEGPQSGAAKSQTALETPPTPVPLLDSKSLLQLPEATMARLEKDWRQKYRADVEEGNAVWLDTEKDVLISFFQRFRNNIYNVWNYPGQAAERREEGTCLLKITITRAGEVQQVRILESTGSKILDDEAVAAVRRGAPYGSLPRAYSGEILNIFAFFNYSLSRRVIY</sequence>
<dbReference type="STRING" id="1603606.DSOUD_2452"/>
<dbReference type="Proteomes" id="UP000057158">
    <property type="component" value="Chromosome"/>
</dbReference>
<dbReference type="GO" id="GO:0055085">
    <property type="term" value="P:transmembrane transport"/>
    <property type="evidence" value="ECO:0007669"/>
    <property type="project" value="InterPro"/>
</dbReference>
<evidence type="ECO:0000256" key="2">
    <source>
        <dbReference type="ARBA" id="ARBA00006555"/>
    </source>
</evidence>
<feature type="region of interest" description="Disordered" evidence="10">
    <location>
        <begin position="37"/>
        <end position="158"/>
    </location>
</feature>
<reference evidence="13 14" key="1">
    <citation type="submission" date="2015-07" db="EMBL/GenBank/DDBJ databases">
        <title>Isolation and Genomic Characterization of a Novel Halophilic Metal-Reducing Deltaproteobacterium from the Deep Subsurface.</title>
        <authorList>
            <person name="Badalamenti J.P."/>
            <person name="Summers Z.M."/>
            <person name="Gralnick J.A."/>
            <person name="Bond D.R."/>
        </authorList>
    </citation>
    <scope>NUCLEOTIDE SEQUENCE [LARGE SCALE GENOMIC DNA]</scope>
    <source>
        <strain evidence="13 14">WTL</strain>
    </source>
</reference>
<dbReference type="PANTHER" id="PTHR33446">
    <property type="entry name" value="PROTEIN TONB-RELATED"/>
    <property type="match status" value="1"/>
</dbReference>
<dbReference type="InterPro" id="IPR006260">
    <property type="entry name" value="TonB/TolA_C"/>
</dbReference>
<evidence type="ECO:0000256" key="10">
    <source>
        <dbReference type="SAM" id="MobiDB-lite"/>
    </source>
</evidence>
<keyword evidence="4" id="KW-1003">Cell membrane</keyword>
<dbReference type="Gene3D" id="3.30.1150.10">
    <property type="match status" value="1"/>
</dbReference>
<keyword evidence="5" id="KW-0997">Cell inner membrane</keyword>
<dbReference type="RefSeq" id="WP_053551234.1">
    <property type="nucleotide sequence ID" value="NZ_CP010802.1"/>
</dbReference>
<evidence type="ECO:0000256" key="7">
    <source>
        <dbReference type="ARBA" id="ARBA00022927"/>
    </source>
</evidence>
<dbReference type="AlphaFoldDB" id="A0A0M4DAL4"/>
<keyword evidence="3" id="KW-0813">Transport</keyword>
<evidence type="ECO:0000256" key="3">
    <source>
        <dbReference type="ARBA" id="ARBA00022448"/>
    </source>
</evidence>
<dbReference type="PANTHER" id="PTHR33446:SF13">
    <property type="entry name" value="TONB PROTEIN"/>
    <property type="match status" value="1"/>
</dbReference>
<evidence type="ECO:0000259" key="12">
    <source>
        <dbReference type="PROSITE" id="PS52015"/>
    </source>
</evidence>
<dbReference type="NCBIfam" id="TIGR01352">
    <property type="entry name" value="tonB_Cterm"/>
    <property type="match status" value="1"/>
</dbReference>
<comment type="similarity">
    <text evidence="2">Belongs to the TonB family.</text>
</comment>